<feature type="transmembrane region" description="Helical" evidence="1">
    <location>
        <begin position="112"/>
        <end position="135"/>
    </location>
</feature>
<comment type="caution">
    <text evidence="2">The sequence shown here is derived from an EMBL/GenBank/DDBJ whole genome shotgun (WGS) entry which is preliminary data.</text>
</comment>
<reference evidence="2 3" key="1">
    <citation type="journal article" date="2015" name="Nature">
        <title>rRNA introns, odd ribosomes, and small enigmatic genomes across a large radiation of phyla.</title>
        <authorList>
            <person name="Brown C.T."/>
            <person name="Hug L.A."/>
            <person name="Thomas B.C."/>
            <person name="Sharon I."/>
            <person name="Castelle C.J."/>
            <person name="Singh A."/>
            <person name="Wilkins M.J."/>
            <person name="Williams K.H."/>
            <person name="Banfield J.F."/>
        </authorList>
    </citation>
    <scope>NUCLEOTIDE SEQUENCE [LARGE SCALE GENOMIC DNA]</scope>
</reference>
<evidence type="ECO:0000256" key="1">
    <source>
        <dbReference type="SAM" id="Phobius"/>
    </source>
</evidence>
<dbReference type="Pfam" id="PF18895">
    <property type="entry name" value="T4SS_pilin"/>
    <property type="match status" value="1"/>
</dbReference>
<proteinExistence type="predicted"/>
<gene>
    <name evidence="2" type="ORF">UT11_C0020G0011</name>
</gene>
<organism evidence="2 3">
    <name type="scientific">Berkelbacteria bacterium GW2011_GWA2_38_9</name>
    <dbReference type="NCBI Taxonomy" id="1618334"/>
    <lineage>
        <taxon>Bacteria</taxon>
        <taxon>Candidatus Berkelbacteria</taxon>
    </lineage>
</organism>
<dbReference type="AlphaFoldDB" id="A0A0G0LCH4"/>
<feature type="transmembrane region" description="Helical" evidence="1">
    <location>
        <begin position="147"/>
        <end position="170"/>
    </location>
</feature>
<protein>
    <submittedName>
        <fullName evidence="2">Uncharacterized protein</fullName>
    </submittedName>
</protein>
<name>A0A0G0LCH4_9BACT</name>
<dbReference type="EMBL" id="LBVO01000020">
    <property type="protein sequence ID" value="KKQ89688.1"/>
    <property type="molecule type" value="Genomic_DNA"/>
</dbReference>
<sequence length="171" mass="18701">MKKSFLITTAGVLSLMFIIEIISGPFSSRALAEATTPPPSGDDEIHRCDYKNNVCLGSATYHLCQGIEKLTIGTTSGTFWTNNGKTGTQKLCQIPKKQYSFSKYLGAWINVYLFNLGLAIGLVLILFAGVLYMMSGTDPGKANTAKDLIFTALTGLLLIFLVKIIFTVWIF</sequence>
<keyword evidence="1" id="KW-0812">Transmembrane</keyword>
<evidence type="ECO:0000313" key="3">
    <source>
        <dbReference type="Proteomes" id="UP000033934"/>
    </source>
</evidence>
<keyword evidence="1" id="KW-0472">Membrane</keyword>
<dbReference type="InterPro" id="IPR043993">
    <property type="entry name" value="T4SS_pilin"/>
</dbReference>
<evidence type="ECO:0000313" key="2">
    <source>
        <dbReference type="EMBL" id="KKQ89688.1"/>
    </source>
</evidence>
<keyword evidence="1" id="KW-1133">Transmembrane helix</keyword>
<accession>A0A0G0LCH4</accession>
<dbReference type="Proteomes" id="UP000033934">
    <property type="component" value="Unassembled WGS sequence"/>
</dbReference>